<accession>A0A423V059</accession>
<protein>
    <submittedName>
        <fullName evidence="2">Uncharacterized protein</fullName>
    </submittedName>
</protein>
<dbReference type="AlphaFoldDB" id="A0A423V059"/>
<dbReference type="RefSeq" id="WP_118903478.1">
    <property type="nucleotide sequence ID" value="NZ_QWFA01000059.1"/>
</dbReference>
<name>A0A423V059_STRGL</name>
<sequence>MGLFNFNRPADYLDAAREMADSGRPALARLLAEEAADRTTDPAEATRIRAEFSGNSLRQED</sequence>
<feature type="compositionally biased region" description="Basic and acidic residues" evidence="1">
    <location>
        <begin position="34"/>
        <end position="50"/>
    </location>
</feature>
<reference evidence="2 3" key="1">
    <citation type="submission" date="2018-08" db="EMBL/GenBank/DDBJ databases">
        <title>Streptomyces globisporus 1912-4Crt, whole genome shotgun sequence.</title>
        <authorList>
            <person name="Matselyukh B."/>
        </authorList>
    </citation>
    <scope>NUCLEOTIDE SEQUENCE [LARGE SCALE GENOMIC DNA]</scope>
    <source>
        <strain evidence="2 3">1912-4Crt</strain>
    </source>
</reference>
<evidence type="ECO:0000313" key="3">
    <source>
        <dbReference type="Proteomes" id="UP000285596"/>
    </source>
</evidence>
<gene>
    <name evidence="2" type="ORF">D3105_13495</name>
</gene>
<evidence type="ECO:0000313" key="2">
    <source>
        <dbReference type="EMBL" id="ROV67984.1"/>
    </source>
</evidence>
<comment type="caution">
    <text evidence="2">The sequence shown here is derived from an EMBL/GenBank/DDBJ whole genome shotgun (WGS) entry which is preliminary data.</text>
</comment>
<dbReference type="EMBL" id="QWFA01000059">
    <property type="protein sequence ID" value="ROV67984.1"/>
    <property type="molecule type" value="Genomic_DNA"/>
</dbReference>
<proteinExistence type="predicted"/>
<dbReference type="Proteomes" id="UP000285596">
    <property type="component" value="Unassembled WGS sequence"/>
</dbReference>
<organism evidence="2 3">
    <name type="scientific">Streptomyces globisporus</name>
    <dbReference type="NCBI Taxonomy" id="1908"/>
    <lineage>
        <taxon>Bacteria</taxon>
        <taxon>Bacillati</taxon>
        <taxon>Actinomycetota</taxon>
        <taxon>Actinomycetes</taxon>
        <taxon>Kitasatosporales</taxon>
        <taxon>Streptomycetaceae</taxon>
        <taxon>Streptomyces</taxon>
    </lineage>
</organism>
<feature type="region of interest" description="Disordered" evidence="1">
    <location>
        <begin position="34"/>
        <end position="61"/>
    </location>
</feature>
<evidence type="ECO:0000256" key="1">
    <source>
        <dbReference type="SAM" id="MobiDB-lite"/>
    </source>
</evidence>